<organism evidence="1 2">
    <name type="scientific">Symbiodinium natans</name>
    <dbReference type="NCBI Taxonomy" id="878477"/>
    <lineage>
        <taxon>Eukaryota</taxon>
        <taxon>Sar</taxon>
        <taxon>Alveolata</taxon>
        <taxon>Dinophyceae</taxon>
        <taxon>Suessiales</taxon>
        <taxon>Symbiodiniaceae</taxon>
        <taxon>Symbiodinium</taxon>
    </lineage>
</organism>
<protein>
    <submittedName>
        <fullName evidence="1">Uncharacterized protein</fullName>
    </submittedName>
</protein>
<keyword evidence="2" id="KW-1185">Reference proteome</keyword>
<proteinExistence type="predicted"/>
<dbReference type="OrthoDB" id="432972at2759"/>
<dbReference type="AlphaFoldDB" id="A0A812L0D1"/>
<name>A0A812L0D1_9DINO</name>
<comment type="caution">
    <text evidence="1">The sequence shown here is derived from an EMBL/GenBank/DDBJ whole genome shotgun (WGS) entry which is preliminary data.</text>
</comment>
<accession>A0A812L0D1</accession>
<dbReference type="Proteomes" id="UP000604046">
    <property type="component" value="Unassembled WGS sequence"/>
</dbReference>
<gene>
    <name evidence="1" type="ORF">SNAT2548_LOCUS10621</name>
</gene>
<evidence type="ECO:0000313" key="2">
    <source>
        <dbReference type="Proteomes" id="UP000604046"/>
    </source>
</evidence>
<dbReference type="EMBL" id="CAJNDS010000885">
    <property type="protein sequence ID" value="CAE7239382.1"/>
    <property type="molecule type" value="Genomic_DNA"/>
</dbReference>
<sequence length="150" mass="16404">MSIVEVLSLGFAAAAFALYVWSPFGSKGAEQLVVRPLLRHTRFWMIASDEMALHGQAAMQDFESLAKTLAQSVAQRIGPKLAKGQAPKKSHVDHCLSRAASDARSRLYQFPDKANINHVMKAVEAEEAMILLDLDKALSANFPPVFPARA</sequence>
<evidence type="ECO:0000313" key="1">
    <source>
        <dbReference type="EMBL" id="CAE7239382.1"/>
    </source>
</evidence>
<reference evidence="1" key="1">
    <citation type="submission" date="2021-02" db="EMBL/GenBank/DDBJ databases">
        <authorList>
            <person name="Dougan E. K."/>
            <person name="Rhodes N."/>
            <person name="Thang M."/>
            <person name="Chan C."/>
        </authorList>
    </citation>
    <scope>NUCLEOTIDE SEQUENCE</scope>
</reference>